<evidence type="ECO:0000256" key="9">
    <source>
        <dbReference type="ARBA" id="ARBA00023160"/>
    </source>
</evidence>
<keyword evidence="2 10" id="KW-0444">Lipid biosynthesis</keyword>
<keyword evidence="8 10" id="KW-0472">Membrane</keyword>
<keyword evidence="5 10" id="KW-0276">Fatty acid metabolism</keyword>
<dbReference type="InterPro" id="IPR002076">
    <property type="entry name" value="ELO_fam"/>
</dbReference>
<evidence type="ECO:0000256" key="2">
    <source>
        <dbReference type="ARBA" id="ARBA00022516"/>
    </source>
</evidence>
<organism evidence="11">
    <name type="scientific">Noctiluca scintillans</name>
    <name type="common">Sea sparkle</name>
    <name type="synonym">Red tide dinoflagellate</name>
    <dbReference type="NCBI Taxonomy" id="2966"/>
    <lineage>
        <taxon>Eukaryota</taxon>
        <taxon>Sar</taxon>
        <taxon>Alveolata</taxon>
        <taxon>Dinophyceae</taxon>
        <taxon>Noctilucales</taxon>
        <taxon>Noctilucaceae</taxon>
        <taxon>Noctiluca</taxon>
    </lineage>
</organism>
<dbReference type="AlphaFoldDB" id="A0A7S0ZUN4"/>
<name>A0A7S0ZUN4_NOCSC</name>
<feature type="transmembrane region" description="Helical" evidence="10">
    <location>
        <begin position="160"/>
        <end position="178"/>
    </location>
</feature>
<dbReference type="GO" id="GO:0005789">
    <property type="term" value="C:endoplasmic reticulum membrane"/>
    <property type="evidence" value="ECO:0007669"/>
    <property type="project" value="TreeGrafter"/>
</dbReference>
<feature type="transmembrane region" description="Helical" evidence="10">
    <location>
        <begin position="136"/>
        <end position="153"/>
    </location>
</feature>
<keyword evidence="7 10" id="KW-0443">Lipid metabolism</keyword>
<evidence type="ECO:0000256" key="8">
    <source>
        <dbReference type="ARBA" id="ARBA00023136"/>
    </source>
</evidence>
<dbReference type="GO" id="GO:0042761">
    <property type="term" value="P:very long-chain fatty acid biosynthetic process"/>
    <property type="evidence" value="ECO:0007669"/>
    <property type="project" value="TreeGrafter"/>
</dbReference>
<dbReference type="GO" id="GO:0034626">
    <property type="term" value="P:fatty acid elongation, polyunsaturated fatty acid"/>
    <property type="evidence" value="ECO:0007669"/>
    <property type="project" value="TreeGrafter"/>
</dbReference>
<comment type="catalytic activity">
    <reaction evidence="10">
        <text>an acyl-CoA + malonyl-CoA + H(+) = a 3-oxoacyl-CoA + CO2 + CoA</text>
        <dbReference type="Rhea" id="RHEA:50252"/>
        <dbReference type="ChEBI" id="CHEBI:15378"/>
        <dbReference type="ChEBI" id="CHEBI:16526"/>
        <dbReference type="ChEBI" id="CHEBI:57287"/>
        <dbReference type="ChEBI" id="CHEBI:57384"/>
        <dbReference type="ChEBI" id="CHEBI:58342"/>
        <dbReference type="ChEBI" id="CHEBI:90726"/>
    </reaction>
    <physiologicalReaction direction="left-to-right" evidence="10">
        <dbReference type="Rhea" id="RHEA:50253"/>
    </physiologicalReaction>
</comment>
<feature type="transmembrane region" description="Helical" evidence="10">
    <location>
        <begin position="55"/>
        <end position="77"/>
    </location>
</feature>
<comment type="similarity">
    <text evidence="10">Belongs to the ELO family.</text>
</comment>
<reference evidence="11" key="1">
    <citation type="submission" date="2021-01" db="EMBL/GenBank/DDBJ databases">
        <authorList>
            <person name="Corre E."/>
            <person name="Pelletier E."/>
            <person name="Niang G."/>
            <person name="Scheremetjew M."/>
            <person name="Finn R."/>
            <person name="Kale V."/>
            <person name="Holt S."/>
            <person name="Cochrane G."/>
            <person name="Meng A."/>
            <person name="Brown T."/>
            <person name="Cohen L."/>
        </authorList>
    </citation>
    <scope>NUCLEOTIDE SEQUENCE</scope>
</reference>
<evidence type="ECO:0000256" key="10">
    <source>
        <dbReference type="RuleBase" id="RU361115"/>
    </source>
</evidence>
<dbReference type="GO" id="GO:0030148">
    <property type="term" value="P:sphingolipid biosynthetic process"/>
    <property type="evidence" value="ECO:0007669"/>
    <property type="project" value="TreeGrafter"/>
</dbReference>
<proteinExistence type="inferred from homology"/>
<feature type="transmembrane region" description="Helical" evidence="10">
    <location>
        <begin position="230"/>
        <end position="250"/>
    </location>
</feature>
<dbReference type="GO" id="GO:0019367">
    <property type="term" value="P:fatty acid elongation, saturated fatty acid"/>
    <property type="evidence" value="ECO:0007669"/>
    <property type="project" value="TreeGrafter"/>
</dbReference>
<dbReference type="GO" id="GO:0034625">
    <property type="term" value="P:fatty acid elongation, monounsaturated fatty acid"/>
    <property type="evidence" value="ECO:0007669"/>
    <property type="project" value="TreeGrafter"/>
</dbReference>
<evidence type="ECO:0000256" key="3">
    <source>
        <dbReference type="ARBA" id="ARBA00022679"/>
    </source>
</evidence>
<keyword evidence="6 10" id="KW-1133">Transmembrane helix</keyword>
<dbReference type="GO" id="GO:0009922">
    <property type="term" value="F:fatty acid elongase activity"/>
    <property type="evidence" value="ECO:0007669"/>
    <property type="project" value="InterPro"/>
</dbReference>
<dbReference type="EC" id="2.3.1.-" evidence="10"/>
<evidence type="ECO:0000256" key="6">
    <source>
        <dbReference type="ARBA" id="ARBA00022989"/>
    </source>
</evidence>
<protein>
    <recommendedName>
        <fullName evidence="10">Elongation of fatty acids protein</fullName>
        <ecNumber evidence="10">2.3.1.-</ecNumber>
    </recommendedName>
</protein>
<dbReference type="Pfam" id="PF01151">
    <property type="entry name" value="ELO"/>
    <property type="match status" value="1"/>
</dbReference>
<evidence type="ECO:0000313" key="11">
    <source>
        <dbReference type="EMBL" id="CAD8833136.1"/>
    </source>
</evidence>
<keyword evidence="4 10" id="KW-0812">Transmembrane</keyword>
<feature type="transmembrane region" description="Helical" evidence="10">
    <location>
        <begin position="270"/>
        <end position="288"/>
    </location>
</feature>
<evidence type="ECO:0000256" key="4">
    <source>
        <dbReference type="ARBA" id="ARBA00022692"/>
    </source>
</evidence>
<keyword evidence="9 10" id="KW-0275">Fatty acid biosynthesis</keyword>
<accession>A0A7S0ZUN4</accession>
<feature type="transmembrane region" description="Helical" evidence="10">
    <location>
        <begin position="198"/>
        <end position="218"/>
    </location>
</feature>
<gene>
    <name evidence="11" type="ORF">NSCI0253_LOCUS7484</name>
</gene>
<comment type="subcellular location">
    <subcellularLocation>
        <location evidence="1">Membrane</location>
        <topology evidence="1">Multi-pass membrane protein</topology>
    </subcellularLocation>
</comment>
<dbReference type="EMBL" id="HBFQ01010724">
    <property type="protein sequence ID" value="CAD8833136.1"/>
    <property type="molecule type" value="Transcribed_RNA"/>
</dbReference>
<evidence type="ECO:0000256" key="7">
    <source>
        <dbReference type="ARBA" id="ARBA00023098"/>
    </source>
</evidence>
<dbReference type="PANTHER" id="PTHR11157">
    <property type="entry name" value="FATTY ACID ACYL TRANSFERASE-RELATED"/>
    <property type="match status" value="1"/>
</dbReference>
<feature type="transmembrane region" description="Helical" evidence="10">
    <location>
        <begin position="98"/>
        <end position="120"/>
    </location>
</feature>
<dbReference type="PANTHER" id="PTHR11157:SF17">
    <property type="entry name" value="ELONGATION OF VERY LONG CHAIN FATTY ACIDS PROTEIN 6"/>
    <property type="match status" value="1"/>
</dbReference>
<keyword evidence="3 10" id="KW-0808">Transferase</keyword>
<sequence>MEGVIQALREWAPTRETIIQDLTFVPTGNMEEKYFVGVPIEFDHNGISFYADGRLWSATCAVHWEFPVVAVILYFVMIPTMKHVVGKYGKWDWKQLTMCWNAFLSMFSWCGVVCCVPVLLDNFARKGLFFTTCAPAHWYGTGFCGLFVALFIFSKFAELFDTFLLLVAKKPVIALQWWHHSTVLLYCWHSYAARIGTGLWFAAMNYVVHAFMYGYFALTATRYRKYVQPYAIFITLGQLMQMIVGMFVTIKAVQYQIAGIECNVNKTNSILGLAMYFSYFVLFFILFVENYCCKRKRTDIPSQCAVTTPGEIKGKLVEDSANPDKLLENGFHNGAHVNVVDESYTNGYDKKEK</sequence>
<evidence type="ECO:0000256" key="5">
    <source>
        <dbReference type="ARBA" id="ARBA00022832"/>
    </source>
</evidence>
<evidence type="ECO:0000256" key="1">
    <source>
        <dbReference type="ARBA" id="ARBA00004141"/>
    </source>
</evidence>